<dbReference type="Pfam" id="PF02518">
    <property type="entry name" value="HATPase_c"/>
    <property type="match status" value="1"/>
</dbReference>
<dbReference type="InterPro" id="IPR035965">
    <property type="entry name" value="PAS-like_dom_sf"/>
</dbReference>
<dbReference type="EMBL" id="FO203522">
    <property type="protein sequence ID" value="CCO22917.1"/>
    <property type="molecule type" value="Genomic_DNA"/>
</dbReference>
<dbReference type="FunFam" id="1.10.287.130:FF:000001">
    <property type="entry name" value="Two-component sensor histidine kinase"/>
    <property type="match status" value="1"/>
</dbReference>
<dbReference type="CDD" id="cd00130">
    <property type="entry name" value="PAS"/>
    <property type="match status" value="1"/>
</dbReference>
<evidence type="ECO:0000256" key="1">
    <source>
        <dbReference type="ARBA" id="ARBA00000085"/>
    </source>
</evidence>
<protein>
    <recommendedName>
        <fullName evidence="3">histidine kinase</fullName>
        <ecNumber evidence="3">2.7.13.3</ecNumber>
    </recommendedName>
</protein>
<dbReference type="eggNOG" id="COG5002">
    <property type="taxonomic scope" value="Bacteria"/>
</dbReference>
<dbReference type="KEGG" id="dhy:DESAM_20630"/>
<dbReference type="SMART" id="SM00304">
    <property type="entry name" value="HAMP"/>
    <property type="match status" value="1"/>
</dbReference>
<dbReference type="NCBIfam" id="TIGR00229">
    <property type="entry name" value="sensory_box"/>
    <property type="match status" value="1"/>
</dbReference>
<organism evidence="11 12">
    <name type="scientific">Maridesulfovibrio hydrothermalis AM13 = DSM 14728</name>
    <dbReference type="NCBI Taxonomy" id="1121451"/>
    <lineage>
        <taxon>Bacteria</taxon>
        <taxon>Pseudomonadati</taxon>
        <taxon>Thermodesulfobacteriota</taxon>
        <taxon>Desulfovibrionia</taxon>
        <taxon>Desulfovibrionales</taxon>
        <taxon>Desulfovibrionaceae</taxon>
        <taxon>Maridesulfovibrio</taxon>
    </lineage>
</organism>
<sequence length="585" mass="65536">MLCALMLTFWFYYETVSEELTSSGRQNTTRLMKFVRWKISHSDESPGTSAFQKEVTELGQHLGVRITYIKDGRVLADSDVEEDRLPELDDHSDRPEVIAAEASGTGKDTRYSKTLQTRMLYVAKTMNKDGEFIRLAMPYSVIGERLNRVKLHFSILLLLIAAGSALTLRFIGKRTSSAVKEVSSTAQAIGEGDYNKRIRVIPGGEYQMMADSINNMASKIQGHIRIIEDQRNQLDAMFENMKEGIMVLDPEGKIESVNRSMTEIAPQTQEYIGRMPLEILTRHEIQDAVDKILKQNSGNDSDSLILDFADGRSMNVTICPYEDYKSRRKLILVFHDISDVRRIEKVLRDFVSNASHQLRTPLTSIKGYAETLIDNPPEDKKVLKNFLGTILDNANHMSKVITGMFALARSEYSGRKLRTKPTDLQKCMAHSISNLNSFAAKKNIRIQKDHIPQVMVSGTAEGLVQVFDNLIENGVKYAPENSTIRIQAELKDGFAVTRIVDEGPGIAEADRDRIFERFFKLDENAVGNGSSGLGLALCRSLVRNFNGDIWVESPADAENATGSSFCVKLLLTEDTRPDAQTKNGS</sequence>
<keyword evidence="6 11" id="KW-0418">Kinase</keyword>
<evidence type="ECO:0000256" key="3">
    <source>
        <dbReference type="ARBA" id="ARBA00012438"/>
    </source>
</evidence>
<dbReference type="STRING" id="1121451.DESAM_20630"/>
<dbReference type="CDD" id="cd06225">
    <property type="entry name" value="HAMP"/>
    <property type="match status" value="1"/>
</dbReference>
<feature type="domain" description="Histidine kinase" evidence="9">
    <location>
        <begin position="353"/>
        <end position="573"/>
    </location>
</feature>
<dbReference type="InterPro" id="IPR003661">
    <property type="entry name" value="HisK_dim/P_dom"/>
</dbReference>
<dbReference type="Gene3D" id="1.10.287.130">
    <property type="match status" value="1"/>
</dbReference>
<dbReference type="SUPFAM" id="SSF55785">
    <property type="entry name" value="PYP-like sensor domain (PAS domain)"/>
    <property type="match status" value="1"/>
</dbReference>
<dbReference type="InterPro" id="IPR050351">
    <property type="entry name" value="BphY/WalK/GraS-like"/>
</dbReference>
<evidence type="ECO:0000256" key="4">
    <source>
        <dbReference type="ARBA" id="ARBA00022553"/>
    </source>
</evidence>
<dbReference type="InterPro" id="IPR036097">
    <property type="entry name" value="HisK_dim/P_sf"/>
</dbReference>
<keyword evidence="7" id="KW-0902">Two-component regulatory system</keyword>
<evidence type="ECO:0000256" key="7">
    <source>
        <dbReference type="ARBA" id="ARBA00023012"/>
    </source>
</evidence>
<evidence type="ECO:0000313" key="11">
    <source>
        <dbReference type="EMBL" id="CCO22917.1"/>
    </source>
</evidence>
<dbReference type="SUPFAM" id="SSF47384">
    <property type="entry name" value="Homodimeric domain of signal transducing histidine kinase"/>
    <property type="match status" value="1"/>
</dbReference>
<dbReference type="InterPro" id="IPR003594">
    <property type="entry name" value="HATPase_dom"/>
</dbReference>
<dbReference type="EC" id="2.7.13.3" evidence="3"/>
<keyword evidence="12" id="KW-1185">Reference proteome</keyword>
<dbReference type="HOGENOM" id="CLU_000445_89_2_7"/>
<keyword evidence="5" id="KW-0808">Transferase</keyword>
<dbReference type="InterPro" id="IPR003660">
    <property type="entry name" value="HAMP_dom"/>
</dbReference>
<dbReference type="Gene3D" id="3.30.565.10">
    <property type="entry name" value="Histidine kinase-like ATPase, C-terminal domain"/>
    <property type="match status" value="1"/>
</dbReference>
<proteinExistence type="predicted"/>
<gene>
    <name evidence="11" type="ORF">DESAM_20630</name>
</gene>
<dbReference type="PROSITE" id="PS50109">
    <property type="entry name" value="HIS_KIN"/>
    <property type="match status" value="1"/>
</dbReference>
<evidence type="ECO:0000256" key="8">
    <source>
        <dbReference type="ARBA" id="ARBA00023136"/>
    </source>
</evidence>
<dbReference type="PRINTS" id="PR00344">
    <property type="entry name" value="BCTRLSENSOR"/>
</dbReference>
<dbReference type="InterPro" id="IPR005467">
    <property type="entry name" value="His_kinase_dom"/>
</dbReference>
<comment type="catalytic activity">
    <reaction evidence="1">
        <text>ATP + protein L-histidine = ADP + protein N-phospho-L-histidine.</text>
        <dbReference type="EC" id="2.7.13.3"/>
    </reaction>
</comment>
<name>L0R9N7_9BACT</name>
<dbReference type="SMART" id="SM00091">
    <property type="entry name" value="PAS"/>
    <property type="match status" value="1"/>
</dbReference>
<dbReference type="GO" id="GO:0016036">
    <property type="term" value="P:cellular response to phosphate starvation"/>
    <property type="evidence" value="ECO:0007669"/>
    <property type="project" value="TreeGrafter"/>
</dbReference>
<feature type="domain" description="HAMP" evidence="10">
    <location>
        <begin position="173"/>
        <end position="225"/>
    </location>
</feature>
<evidence type="ECO:0000313" key="12">
    <source>
        <dbReference type="Proteomes" id="UP000010808"/>
    </source>
</evidence>
<dbReference type="GO" id="GO:0006355">
    <property type="term" value="P:regulation of DNA-templated transcription"/>
    <property type="evidence" value="ECO:0007669"/>
    <property type="project" value="InterPro"/>
</dbReference>
<dbReference type="Pfam" id="PF00672">
    <property type="entry name" value="HAMP"/>
    <property type="match status" value="1"/>
</dbReference>
<evidence type="ECO:0000256" key="5">
    <source>
        <dbReference type="ARBA" id="ARBA00022679"/>
    </source>
</evidence>
<dbReference type="InterPro" id="IPR000014">
    <property type="entry name" value="PAS"/>
</dbReference>
<dbReference type="Gene3D" id="3.30.450.20">
    <property type="entry name" value="PAS domain"/>
    <property type="match status" value="1"/>
</dbReference>
<dbReference type="Gene3D" id="6.10.340.10">
    <property type="match status" value="1"/>
</dbReference>
<dbReference type="CDD" id="cd00075">
    <property type="entry name" value="HATPase"/>
    <property type="match status" value="1"/>
</dbReference>
<dbReference type="InterPro" id="IPR013767">
    <property type="entry name" value="PAS_fold"/>
</dbReference>
<keyword evidence="4" id="KW-0597">Phosphoprotein</keyword>
<dbReference type="InterPro" id="IPR036890">
    <property type="entry name" value="HATPase_C_sf"/>
</dbReference>
<dbReference type="Pfam" id="PF00989">
    <property type="entry name" value="PAS"/>
    <property type="match status" value="1"/>
</dbReference>
<dbReference type="CDD" id="cd00082">
    <property type="entry name" value="HisKA"/>
    <property type="match status" value="1"/>
</dbReference>
<dbReference type="SMART" id="SM00388">
    <property type="entry name" value="HisKA"/>
    <property type="match status" value="1"/>
</dbReference>
<dbReference type="Pfam" id="PF00512">
    <property type="entry name" value="HisKA"/>
    <property type="match status" value="1"/>
</dbReference>
<dbReference type="PATRIC" id="fig|1121451.3.peg.890"/>
<dbReference type="PROSITE" id="PS50885">
    <property type="entry name" value="HAMP"/>
    <property type="match status" value="1"/>
</dbReference>
<comment type="subcellular location">
    <subcellularLocation>
        <location evidence="2">Membrane</location>
    </subcellularLocation>
</comment>
<dbReference type="SUPFAM" id="SSF55874">
    <property type="entry name" value="ATPase domain of HSP90 chaperone/DNA topoisomerase II/histidine kinase"/>
    <property type="match status" value="1"/>
</dbReference>
<dbReference type="Proteomes" id="UP000010808">
    <property type="component" value="Chromosome"/>
</dbReference>
<keyword evidence="8" id="KW-0472">Membrane</keyword>
<dbReference type="GO" id="GO:0000155">
    <property type="term" value="F:phosphorelay sensor kinase activity"/>
    <property type="evidence" value="ECO:0007669"/>
    <property type="project" value="InterPro"/>
</dbReference>
<accession>L0R9N7</accession>
<evidence type="ECO:0000259" key="9">
    <source>
        <dbReference type="PROSITE" id="PS50109"/>
    </source>
</evidence>
<dbReference type="SMART" id="SM00387">
    <property type="entry name" value="HATPase_c"/>
    <property type="match status" value="1"/>
</dbReference>
<dbReference type="PANTHER" id="PTHR45453">
    <property type="entry name" value="PHOSPHATE REGULON SENSOR PROTEIN PHOR"/>
    <property type="match status" value="1"/>
</dbReference>
<dbReference type="GO" id="GO:0004721">
    <property type="term" value="F:phosphoprotein phosphatase activity"/>
    <property type="evidence" value="ECO:0007669"/>
    <property type="project" value="TreeGrafter"/>
</dbReference>
<evidence type="ECO:0000256" key="2">
    <source>
        <dbReference type="ARBA" id="ARBA00004370"/>
    </source>
</evidence>
<evidence type="ECO:0000256" key="6">
    <source>
        <dbReference type="ARBA" id="ARBA00022777"/>
    </source>
</evidence>
<dbReference type="PANTHER" id="PTHR45453:SF1">
    <property type="entry name" value="PHOSPHATE REGULON SENSOR PROTEIN PHOR"/>
    <property type="match status" value="1"/>
</dbReference>
<dbReference type="InterPro" id="IPR004358">
    <property type="entry name" value="Sig_transdc_His_kin-like_C"/>
</dbReference>
<reference evidence="11 12" key="1">
    <citation type="submission" date="2012-10" db="EMBL/GenBank/DDBJ databases">
        <authorList>
            <person name="Genoscope - CEA"/>
        </authorList>
    </citation>
    <scope>NUCLEOTIDE SEQUENCE [LARGE SCALE GENOMIC DNA]</scope>
    <source>
        <strain evidence="12">AM13 / DSM 14728</strain>
    </source>
</reference>
<dbReference type="GO" id="GO:0005886">
    <property type="term" value="C:plasma membrane"/>
    <property type="evidence" value="ECO:0007669"/>
    <property type="project" value="TreeGrafter"/>
</dbReference>
<dbReference type="AlphaFoldDB" id="L0R9N7"/>
<evidence type="ECO:0000259" key="10">
    <source>
        <dbReference type="PROSITE" id="PS50885"/>
    </source>
</evidence>